<evidence type="ECO:0000313" key="2">
    <source>
        <dbReference type="EMBL" id="MBA2880592.1"/>
    </source>
</evidence>
<proteinExistence type="predicted"/>
<evidence type="ECO:0000256" key="1">
    <source>
        <dbReference type="SAM" id="MobiDB-lite"/>
    </source>
</evidence>
<dbReference type="Proteomes" id="UP000525298">
    <property type="component" value="Unassembled WGS sequence"/>
</dbReference>
<sequence>MTEDSQKDPDKEIIELSEIVVGTSEDDDAIVEMTEGLLDEARNGISGATGDESGDSRQMDLSRDSAFDFGLVSPENEIIELVEEIEPGADVEGEEKAVDGKGTENGDENASGTENGSDDILELTEEVAAVSGQQLEQALERVIEKRYGDMIDRVLKEVIWQKVSEDIEHLKQYLLACKTEE</sequence>
<gene>
    <name evidence="2" type="ORF">HNR65_000910</name>
</gene>
<organism evidence="2 3">
    <name type="scientific">Desulfosalsimonas propionicica</name>
    <dbReference type="NCBI Taxonomy" id="332175"/>
    <lineage>
        <taxon>Bacteria</taxon>
        <taxon>Pseudomonadati</taxon>
        <taxon>Thermodesulfobacteriota</taxon>
        <taxon>Desulfobacteria</taxon>
        <taxon>Desulfobacterales</taxon>
        <taxon>Desulfosalsimonadaceae</taxon>
        <taxon>Desulfosalsimonas</taxon>
    </lineage>
</organism>
<dbReference type="EMBL" id="JACDUS010000002">
    <property type="protein sequence ID" value="MBA2880592.1"/>
    <property type="molecule type" value="Genomic_DNA"/>
</dbReference>
<dbReference type="AlphaFoldDB" id="A0A7W0HJV9"/>
<feature type="compositionally biased region" description="Basic and acidic residues" evidence="1">
    <location>
        <begin position="94"/>
        <end position="104"/>
    </location>
</feature>
<feature type="region of interest" description="Disordered" evidence="1">
    <location>
        <begin position="41"/>
        <end position="60"/>
    </location>
</feature>
<protein>
    <submittedName>
        <fullName evidence="2">Uncharacterized protein</fullName>
    </submittedName>
</protein>
<evidence type="ECO:0000313" key="3">
    <source>
        <dbReference type="Proteomes" id="UP000525298"/>
    </source>
</evidence>
<feature type="region of interest" description="Disordered" evidence="1">
    <location>
        <begin position="85"/>
        <end position="118"/>
    </location>
</feature>
<reference evidence="2 3" key="1">
    <citation type="submission" date="2020-07" db="EMBL/GenBank/DDBJ databases">
        <title>Genomic Encyclopedia of Type Strains, Phase IV (KMG-IV): sequencing the most valuable type-strain genomes for metagenomic binning, comparative biology and taxonomic classification.</title>
        <authorList>
            <person name="Goeker M."/>
        </authorList>
    </citation>
    <scope>NUCLEOTIDE SEQUENCE [LARGE SCALE GENOMIC DNA]</scope>
    <source>
        <strain evidence="2 3">DSM 17721</strain>
    </source>
</reference>
<accession>A0A7W0HJV9</accession>
<dbReference type="RefSeq" id="WP_181550262.1">
    <property type="nucleotide sequence ID" value="NZ_JACDUS010000002.1"/>
</dbReference>
<comment type="caution">
    <text evidence="2">The sequence shown here is derived from an EMBL/GenBank/DDBJ whole genome shotgun (WGS) entry which is preliminary data.</text>
</comment>
<name>A0A7W0HJV9_9BACT</name>
<keyword evidence="3" id="KW-1185">Reference proteome</keyword>